<keyword evidence="1" id="KW-0812">Transmembrane</keyword>
<dbReference type="AlphaFoldDB" id="A0A1E2V9C6"/>
<dbReference type="OrthoDB" id="1425700at2"/>
<feature type="transmembrane region" description="Helical" evidence="1">
    <location>
        <begin position="145"/>
        <end position="167"/>
    </location>
</feature>
<keyword evidence="1" id="KW-1133">Transmembrane helix</keyword>
<sequence length="246" mass="26917">MSRDSLLEARRLVIQSIMRFVYVALGMAALVGILRLDLSLSADPLSETALTEITQEVLLAVSAVCFAWLARQLPQQRGFYILVAGFFSTMLIRELDVLFDLIQHGFWVYPATLTAVMAIVTAACLKGTTLETFAAFLRTPQSNTIIYGLVIVLAFSRLFGMGTLWHGVMGSDYLYIVKSVVEEGTELLGYGFIVCGSLSFALSKRHEMKVAEQRSSQMTALDACSDSESAAAAQGAKHSNMKHSNI</sequence>
<name>A0A1E2V9C6_9GAMM</name>
<organism evidence="2 3">
    <name type="scientific">Terasakiispira papahanaumokuakeensis</name>
    <dbReference type="NCBI Taxonomy" id="197479"/>
    <lineage>
        <taxon>Bacteria</taxon>
        <taxon>Pseudomonadati</taxon>
        <taxon>Pseudomonadota</taxon>
        <taxon>Gammaproteobacteria</taxon>
        <taxon>Oceanospirillales</taxon>
        <taxon>Terasakiispira</taxon>
    </lineage>
</organism>
<evidence type="ECO:0000256" key="1">
    <source>
        <dbReference type="SAM" id="Phobius"/>
    </source>
</evidence>
<comment type="caution">
    <text evidence="2">The sequence shown here is derived from an EMBL/GenBank/DDBJ whole genome shotgun (WGS) entry which is preliminary data.</text>
</comment>
<gene>
    <name evidence="2" type="ORF">BFW38_08470</name>
</gene>
<feature type="transmembrane region" description="Helical" evidence="1">
    <location>
        <begin position="187"/>
        <end position="203"/>
    </location>
</feature>
<evidence type="ECO:0000313" key="3">
    <source>
        <dbReference type="Proteomes" id="UP000094291"/>
    </source>
</evidence>
<reference evidence="2 3" key="1">
    <citation type="submission" date="2016-08" db="EMBL/GenBank/DDBJ databases">
        <authorList>
            <person name="Seilhamer J.J."/>
        </authorList>
    </citation>
    <scope>NUCLEOTIDE SEQUENCE [LARGE SCALE GENOMIC DNA]</scope>
    <source>
        <strain evidence="2 3">PH27A</strain>
    </source>
</reference>
<feature type="transmembrane region" description="Helical" evidence="1">
    <location>
        <begin position="107"/>
        <end position="125"/>
    </location>
</feature>
<dbReference type="RefSeq" id="WP_068997993.1">
    <property type="nucleotide sequence ID" value="NZ_MDTQ01000001.1"/>
</dbReference>
<keyword evidence="1" id="KW-0472">Membrane</keyword>
<protein>
    <submittedName>
        <fullName evidence="2">Uncharacterized protein</fullName>
    </submittedName>
</protein>
<evidence type="ECO:0000313" key="2">
    <source>
        <dbReference type="EMBL" id="ODC03577.1"/>
    </source>
</evidence>
<feature type="transmembrane region" description="Helical" evidence="1">
    <location>
        <begin position="77"/>
        <end position="95"/>
    </location>
</feature>
<dbReference type="EMBL" id="MDTQ01000001">
    <property type="protein sequence ID" value="ODC03577.1"/>
    <property type="molecule type" value="Genomic_DNA"/>
</dbReference>
<feature type="transmembrane region" description="Helical" evidence="1">
    <location>
        <begin position="12"/>
        <end position="33"/>
    </location>
</feature>
<accession>A0A1E2V9C6</accession>
<proteinExistence type="predicted"/>
<feature type="transmembrane region" description="Helical" evidence="1">
    <location>
        <begin position="53"/>
        <end position="70"/>
    </location>
</feature>
<dbReference type="Proteomes" id="UP000094291">
    <property type="component" value="Unassembled WGS sequence"/>
</dbReference>
<keyword evidence="3" id="KW-1185">Reference proteome</keyword>